<sequence>MERRVALALGVITTAAVSISAIPLQAQSFIPGAAGTEMVRNLRPSGQPVIPLFDGWYPNPDGSHGLCFGYFNLNLEEVLDIPLGPDNFIEPAEYDGMQPTNFLPVPSRLDGLDRRYYCTFSAIIPPGSESERVVWTLRHDGETYSVPAHISAEDYKIESPDQPGRNSVSPWVQFLDPAGPAGRGRNGDLIAGPISAEAGAPLDLRISVVEPDTDNPNSGFERVLTIWTKHQGPGEVRFGSYEQTPVSGG</sequence>
<name>A0A382P3W4_9ZZZZ</name>
<reference evidence="1" key="1">
    <citation type="submission" date="2018-05" db="EMBL/GenBank/DDBJ databases">
        <authorList>
            <person name="Lanie J.A."/>
            <person name="Ng W.-L."/>
            <person name="Kazmierczak K.M."/>
            <person name="Andrzejewski T.M."/>
            <person name="Davidsen T.M."/>
            <person name="Wayne K.J."/>
            <person name="Tettelin H."/>
            <person name="Glass J.I."/>
            <person name="Rusch D."/>
            <person name="Podicherti R."/>
            <person name="Tsui H.-C.T."/>
            <person name="Winkler M.E."/>
        </authorList>
    </citation>
    <scope>NUCLEOTIDE SEQUENCE</scope>
</reference>
<gene>
    <name evidence="1" type="ORF">METZ01_LOCUS320404</name>
</gene>
<organism evidence="1">
    <name type="scientific">marine metagenome</name>
    <dbReference type="NCBI Taxonomy" id="408172"/>
    <lineage>
        <taxon>unclassified sequences</taxon>
        <taxon>metagenomes</taxon>
        <taxon>ecological metagenomes</taxon>
    </lineage>
</organism>
<dbReference type="EMBL" id="UINC01104424">
    <property type="protein sequence ID" value="SVC67550.1"/>
    <property type="molecule type" value="Genomic_DNA"/>
</dbReference>
<proteinExistence type="predicted"/>
<protein>
    <submittedName>
        <fullName evidence="1">Uncharacterized protein</fullName>
    </submittedName>
</protein>
<evidence type="ECO:0000313" key="1">
    <source>
        <dbReference type="EMBL" id="SVC67550.1"/>
    </source>
</evidence>
<accession>A0A382P3W4</accession>
<feature type="non-terminal residue" evidence="1">
    <location>
        <position position="249"/>
    </location>
</feature>
<dbReference type="AlphaFoldDB" id="A0A382P3W4"/>